<organism evidence="1">
    <name type="scientific">Aeromonas phage vB_AdhaM_G2</name>
    <dbReference type="NCBI Taxonomy" id="3238786"/>
    <lineage>
        <taxon>Viruses</taxon>
        <taxon>Duplodnaviria</taxon>
        <taxon>Heunggongvirae</taxon>
        <taxon>Uroviricota</taxon>
        <taxon>Caudoviricetes</taxon>
    </lineage>
</organism>
<sequence>MTHITMQSLRESIMDIQSTLVMVNAKVVTGTSSNFTFVQTATDIQELMKNLGPYVSRDYVEKAAVEFVNCHNECAAHDGEITEVFSIYMDLVVANLRAAYINLGK</sequence>
<accession>A0AB39TZ82</accession>
<evidence type="ECO:0000313" key="1">
    <source>
        <dbReference type="EMBL" id="XDQ84655.1"/>
    </source>
</evidence>
<reference evidence="1" key="1">
    <citation type="submission" date="2024-07" db="EMBL/GenBank/DDBJ databases">
        <title>Characterization of Aeromonas dhakensis bacteriophages.</title>
        <authorList>
            <person name="Ansari F."/>
            <person name="Tyagi A."/>
            <person name="Shashidhar R."/>
            <person name="Nagar V."/>
        </authorList>
    </citation>
    <scope>NUCLEOTIDE SEQUENCE</scope>
</reference>
<protein>
    <submittedName>
        <fullName evidence="1">Uncharacterized protein</fullName>
    </submittedName>
</protein>
<gene>
    <name evidence="1" type="ORF">vBAdhaMG2_0321</name>
</gene>
<proteinExistence type="predicted"/>
<dbReference type="EMBL" id="PQ066597">
    <property type="protein sequence ID" value="XDQ84655.1"/>
    <property type="molecule type" value="Genomic_DNA"/>
</dbReference>
<name>A0AB39TZ82_9CAUD</name>